<feature type="region of interest" description="Disordered" evidence="3">
    <location>
        <begin position="500"/>
        <end position="540"/>
    </location>
</feature>
<dbReference type="InterPro" id="IPR008757">
    <property type="entry name" value="Peptidase_M6-like_domain"/>
</dbReference>
<accession>A0A450YI61</accession>
<feature type="domain" description="P/Homo B" evidence="4">
    <location>
        <begin position="512"/>
        <end position="641"/>
    </location>
</feature>
<proteinExistence type="predicted"/>
<dbReference type="Pfam" id="PF01483">
    <property type="entry name" value="P_proprotein"/>
    <property type="match status" value="1"/>
</dbReference>
<evidence type="ECO:0000313" key="5">
    <source>
        <dbReference type="EMBL" id="VFK41252.1"/>
    </source>
</evidence>
<dbReference type="GO" id="GO:0008237">
    <property type="term" value="F:metallopeptidase activity"/>
    <property type="evidence" value="ECO:0007669"/>
    <property type="project" value="UniProtKB-KW"/>
</dbReference>
<dbReference type="EMBL" id="CAADFT010000010">
    <property type="protein sequence ID" value="VFK41252.1"/>
    <property type="molecule type" value="Genomic_DNA"/>
</dbReference>
<organism evidence="5">
    <name type="scientific">Candidatus Kentrum sp. TC</name>
    <dbReference type="NCBI Taxonomy" id="2126339"/>
    <lineage>
        <taxon>Bacteria</taxon>
        <taxon>Pseudomonadati</taxon>
        <taxon>Pseudomonadota</taxon>
        <taxon>Gammaproteobacteria</taxon>
        <taxon>Candidatus Kentrum</taxon>
    </lineage>
</organism>
<keyword evidence="5" id="KW-0482">Metalloprotease</keyword>
<reference evidence="5" key="1">
    <citation type="submission" date="2019-02" db="EMBL/GenBank/DDBJ databases">
        <authorList>
            <person name="Gruber-Vodicka R. H."/>
            <person name="Seah K. B. B."/>
        </authorList>
    </citation>
    <scope>NUCLEOTIDE SEQUENCE</scope>
    <source>
        <strain evidence="5">BECK_BZ125</strain>
    </source>
</reference>
<evidence type="ECO:0000256" key="3">
    <source>
        <dbReference type="SAM" id="MobiDB-lite"/>
    </source>
</evidence>
<dbReference type="GO" id="GO:0004252">
    <property type="term" value="F:serine-type endopeptidase activity"/>
    <property type="evidence" value="ECO:0007669"/>
    <property type="project" value="InterPro"/>
</dbReference>
<name>A0A450YI61_9GAMM</name>
<keyword evidence="1 5" id="KW-0645">Protease</keyword>
<keyword evidence="2" id="KW-0378">Hydrolase</keyword>
<dbReference type="NCBIfam" id="TIGR03296">
    <property type="entry name" value="M6dom_TIGR03296"/>
    <property type="match status" value="1"/>
</dbReference>
<protein>
    <submittedName>
        <fullName evidence="5">M6 family metalloprotease domain-containing protein</fullName>
    </submittedName>
</protein>
<evidence type="ECO:0000259" key="4">
    <source>
        <dbReference type="PROSITE" id="PS51829"/>
    </source>
</evidence>
<dbReference type="InterPro" id="IPR002884">
    <property type="entry name" value="P_dom"/>
</dbReference>
<dbReference type="PANTHER" id="PTHR41775">
    <property type="entry name" value="SECRETED PROTEIN-RELATED"/>
    <property type="match status" value="1"/>
</dbReference>
<dbReference type="SUPFAM" id="SSF49785">
    <property type="entry name" value="Galactose-binding domain-like"/>
    <property type="match status" value="1"/>
</dbReference>
<dbReference type="Gene3D" id="2.60.120.260">
    <property type="entry name" value="Galactose-binding domain-like"/>
    <property type="match status" value="1"/>
</dbReference>
<dbReference type="PANTHER" id="PTHR41775:SF1">
    <property type="entry name" value="PEPTIDASE M6-LIKE DOMAIN-CONTAINING PROTEIN"/>
    <property type="match status" value="1"/>
</dbReference>
<evidence type="ECO:0000256" key="1">
    <source>
        <dbReference type="ARBA" id="ARBA00022670"/>
    </source>
</evidence>
<dbReference type="AlphaFoldDB" id="A0A450YI61"/>
<sequence length="641" mass="70440">MSVLLGQIRKFPQGDGPDIQLRVTGDEYYAHYETPQGHTVVHDAKKGKYCYAVLEVGHLVSSGIPVDQGAPGDIPRHIQEDPAVRNEIFARRYNEIPHAGNPPPSVAGKFNRSHNASSPRLLSTGGVRGLTIMLDFQDVRTSITSDQLDGLLNGDTFTAYGNDYSVKQYFHMMSSGKLEYTNRVVGPVRLSRDRLYYTRNYCMAEALDKAVNEFNLDLSEFDSNNDGVVDALNFVYAGATVYYSDPNDQNNTDRLWPHQSDMIYRGVPAYNGIQPRLYTIQSLGNVPNDMKIGTFCHETGHMICLFPDLYDYGNRGGDYVKSAGLGYYCLMSAGNHLGNGGVPAPVCAYLRDRAGWTTNEISLNAEGNFQIGHGNYGEIYKYKTGKSNEYFLIENRTKTGIDRYCPSSGLAVYHCDTRGSNEYQDGTADKHYECALIQADGRRDLETNYYNQGDSTDLFKEKPGVVLSHDTNPHSREWSGVDSGLKISNIGAPGDAIGFRMDDPQDPDEPIVDPDPPTGGGESGTITKESSPFAHIPDSNPEGVTDTIVIAKDAKITSFEVEIDITHTWIGDLEVELITPHGTTTLQEREGGSADNLRLRYSSSALAGKSTAGNWSLKVADLASADVGKLNSWKLVIGYTS</sequence>
<dbReference type="InterPro" id="IPR008979">
    <property type="entry name" value="Galactose-bd-like_sf"/>
</dbReference>
<evidence type="ECO:0000256" key="2">
    <source>
        <dbReference type="ARBA" id="ARBA00022801"/>
    </source>
</evidence>
<gene>
    <name evidence="5" type="ORF">BECKTC1821E_GA0114239_101036</name>
</gene>
<dbReference type="PROSITE" id="PS51829">
    <property type="entry name" value="P_HOMO_B"/>
    <property type="match status" value="1"/>
</dbReference>
<dbReference type="Pfam" id="PF05547">
    <property type="entry name" value="Peptidase_M6"/>
    <property type="match status" value="1"/>
</dbReference>
<dbReference type="GO" id="GO:0006508">
    <property type="term" value="P:proteolysis"/>
    <property type="evidence" value="ECO:0007669"/>
    <property type="project" value="UniProtKB-KW"/>
</dbReference>